<dbReference type="InterPro" id="IPR017911">
    <property type="entry name" value="MacB-like_ATP-bd"/>
</dbReference>
<dbReference type="InterPro" id="IPR015854">
    <property type="entry name" value="ABC_transpr_LolD-like"/>
</dbReference>
<dbReference type="InterPro" id="IPR003439">
    <property type="entry name" value="ABC_transporter-like_ATP-bd"/>
</dbReference>
<sequence length="249" mass="26338">MSEDSGARWINCRAPEIVPSRERSMKPLVDLERACFGFRRRTILDDVSLTVERGESVAVVGPSGSGKSTLAAVVATLLRLQSGELRIDGQDVLALRSARLAAFRRATVGVIFQHAELVPTMTALENVALPALLDGADRATAEGRARRLLDEVQLSETDTPAGDLSGGEAQRVGIARALVNAPALVVADEPTASLDGPTKAVVADLLYSRLEAHGAGLLIVSHDVAVASRADRVLRLEGGRLTAQLAEVH</sequence>
<dbReference type="PANTHER" id="PTHR24220:SF659">
    <property type="entry name" value="TRANSPORTER, PUTATIVE-RELATED"/>
    <property type="match status" value="1"/>
</dbReference>
<dbReference type="InterPro" id="IPR003593">
    <property type="entry name" value="AAA+_ATPase"/>
</dbReference>
<dbReference type="PANTHER" id="PTHR24220">
    <property type="entry name" value="IMPORT ATP-BINDING PROTEIN"/>
    <property type="match status" value="1"/>
</dbReference>
<dbReference type="SUPFAM" id="SSF52540">
    <property type="entry name" value="P-loop containing nucleoside triphosphate hydrolases"/>
    <property type="match status" value="1"/>
</dbReference>
<keyword evidence="6" id="KW-1185">Reference proteome</keyword>
<dbReference type="GO" id="GO:0016887">
    <property type="term" value="F:ATP hydrolysis activity"/>
    <property type="evidence" value="ECO:0007669"/>
    <property type="project" value="InterPro"/>
</dbReference>
<evidence type="ECO:0000259" key="4">
    <source>
        <dbReference type="PROSITE" id="PS50893"/>
    </source>
</evidence>
<dbReference type="InterPro" id="IPR027417">
    <property type="entry name" value="P-loop_NTPase"/>
</dbReference>
<evidence type="ECO:0000256" key="3">
    <source>
        <dbReference type="ARBA" id="ARBA00022840"/>
    </source>
</evidence>
<evidence type="ECO:0000313" key="5">
    <source>
        <dbReference type="EMBL" id="GEA80811.1"/>
    </source>
</evidence>
<evidence type="ECO:0000256" key="1">
    <source>
        <dbReference type="ARBA" id="ARBA00022448"/>
    </source>
</evidence>
<organism evidence="5 6">
    <name type="scientific">Cellulomonas uda</name>
    <dbReference type="NCBI Taxonomy" id="1714"/>
    <lineage>
        <taxon>Bacteria</taxon>
        <taxon>Bacillati</taxon>
        <taxon>Actinomycetota</taxon>
        <taxon>Actinomycetes</taxon>
        <taxon>Micrococcales</taxon>
        <taxon>Cellulomonadaceae</taxon>
        <taxon>Cellulomonas</taxon>
    </lineage>
</organism>
<evidence type="ECO:0000313" key="6">
    <source>
        <dbReference type="Proteomes" id="UP000315842"/>
    </source>
</evidence>
<protein>
    <submittedName>
        <fullName evidence="5">ABC transporter</fullName>
    </submittedName>
</protein>
<reference evidence="5 6" key="1">
    <citation type="submission" date="2019-06" db="EMBL/GenBank/DDBJ databases">
        <title>Whole genome shotgun sequence of Cellulomonas uda NBRC 3747.</title>
        <authorList>
            <person name="Hosoyama A."/>
            <person name="Uohara A."/>
            <person name="Ohji S."/>
            <person name="Ichikawa N."/>
        </authorList>
    </citation>
    <scope>NUCLEOTIDE SEQUENCE [LARGE SCALE GENOMIC DNA]</scope>
    <source>
        <strain evidence="5 6">NBRC 3747</strain>
    </source>
</reference>
<name>A0A4Y3K8L2_CELUD</name>
<feature type="domain" description="ABC transporter" evidence="4">
    <location>
        <begin position="26"/>
        <end position="248"/>
    </location>
</feature>
<dbReference type="Proteomes" id="UP000315842">
    <property type="component" value="Unassembled WGS sequence"/>
</dbReference>
<comment type="caution">
    <text evidence="5">The sequence shown here is derived from an EMBL/GenBank/DDBJ whole genome shotgun (WGS) entry which is preliminary data.</text>
</comment>
<dbReference type="GO" id="GO:0022857">
    <property type="term" value="F:transmembrane transporter activity"/>
    <property type="evidence" value="ECO:0007669"/>
    <property type="project" value="TreeGrafter"/>
</dbReference>
<dbReference type="CDD" id="cd03255">
    <property type="entry name" value="ABC_MJ0796_LolCDE_FtsE"/>
    <property type="match status" value="1"/>
</dbReference>
<dbReference type="Gene3D" id="3.40.50.300">
    <property type="entry name" value="P-loop containing nucleotide triphosphate hydrolases"/>
    <property type="match status" value="1"/>
</dbReference>
<accession>A0A4Y3K8L2</accession>
<evidence type="ECO:0000256" key="2">
    <source>
        <dbReference type="ARBA" id="ARBA00022741"/>
    </source>
</evidence>
<gene>
    <name evidence="5" type="ORF">CUD01_12550</name>
</gene>
<dbReference type="EMBL" id="BJLP01000016">
    <property type="protein sequence ID" value="GEA80811.1"/>
    <property type="molecule type" value="Genomic_DNA"/>
</dbReference>
<dbReference type="GO" id="GO:0005886">
    <property type="term" value="C:plasma membrane"/>
    <property type="evidence" value="ECO:0007669"/>
    <property type="project" value="TreeGrafter"/>
</dbReference>
<dbReference type="AlphaFoldDB" id="A0A4Y3K8L2"/>
<keyword evidence="1" id="KW-0813">Transport</keyword>
<proteinExistence type="predicted"/>
<dbReference type="InterPro" id="IPR017871">
    <property type="entry name" value="ABC_transporter-like_CS"/>
</dbReference>
<dbReference type="PROSITE" id="PS50893">
    <property type="entry name" value="ABC_TRANSPORTER_2"/>
    <property type="match status" value="1"/>
</dbReference>
<keyword evidence="2" id="KW-0547">Nucleotide-binding</keyword>
<dbReference type="PROSITE" id="PS00211">
    <property type="entry name" value="ABC_TRANSPORTER_1"/>
    <property type="match status" value="1"/>
</dbReference>
<dbReference type="SMART" id="SM00382">
    <property type="entry name" value="AAA"/>
    <property type="match status" value="1"/>
</dbReference>
<keyword evidence="3" id="KW-0067">ATP-binding</keyword>
<dbReference type="GO" id="GO:0005524">
    <property type="term" value="F:ATP binding"/>
    <property type="evidence" value="ECO:0007669"/>
    <property type="project" value="UniProtKB-KW"/>
</dbReference>
<dbReference type="Pfam" id="PF00005">
    <property type="entry name" value="ABC_tran"/>
    <property type="match status" value="1"/>
</dbReference>